<dbReference type="InterPro" id="IPR027443">
    <property type="entry name" value="IPNS-like_sf"/>
</dbReference>
<gene>
    <name evidence="1" type="ordered locus">DEHA2B00352g</name>
</gene>
<dbReference type="Gene3D" id="2.60.120.330">
    <property type="entry name" value="B-lactam Antibiotic, Isopenicillin N Synthase, Chain"/>
    <property type="match status" value="1"/>
</dbReference>
<dbReference type="STRING" id="284592.Q6BXT7"/>
<dbReference type="PANTHER" id="PTHR30613:SF1">
    <property type="entry name" value="DUF1479 DOMAIN PROTEIN (AFU_ORTHOLOGUE AFUA_5G09280)"/>
    <property type="match status" value="1"/>
</dbReference>
<dbReference type="VEuPathDB" id="FungiDB:DEHA2B00352g"/>
<dbReference type="OMA" id="KLSMAYV"/>
<dbReference type="EMBL" id="CR382134">
    <property type="protein sequence ID" value="CAG84964.2"/>
    <property type="molecule type" value="Genomic_DNA"/>
</dbReference>
<dbReference type="KEGG" id="dha:DEHA2B00352g"/>
<dbReference type="Pfam" id="PF07350">
    <property type="entry name" value="Gig2-like"/>
    <property type="match status" value="1"/>
</dbReference>
<dbReference type="InParanoid" id="Q6BXT7"/>
<sequence length="471" mass="53063">MPSAETKQSYPNCRKYDISKAKVRGTGDISSVFSSFENADTVGLPQEYAEVKKNLVKNKEAITASWHRLKKALADGIQEIKEVGPEIIPKVSFSELGNLSEEQTQQIKKRGSLIIKNVIPKEEAIQLKKDVIDYIDANPNTEGFPKDKKVVYELYWSKSQVRARSHPHVTNVMSYMNNLWHASPESEICFDQNISYADRLRIRKAGDALFSLGPHADGGSLERWEDEEYSNCYTPIFEGNWENFDPYDATHRIEAKMDLHESRGTCSMFRTFQGWLAVSDIAPKEGTILFAPLVREVTAYYMLKPFFDENDELRLDSDIPGAFPGKGLEFNDKTHPEMDLNNLMVSVPKVEPGDMVFWHCDLVHAVDPVHIGENDSSVFYIPSVPLCGINVEYAFLQREAFLNGLAGPDFPGFPHGTAETQHIGRGTPKDVVETGGKTAMREFVLEKFEESQEYTVGANKAISKANNTLFK</sequence>
<dbReference type="PANTHER" id="PTHR30613">
    <property type="entry name" value="UNCHARACTERIZED PROTEIN YBIU-RELATED"/>
    <property type="match status" value="1"/>
</dbReference>
<proteinExistence type="predicted"/>
<dbReference type="InterPro" id="IPR010856">
    <property type="entry name" value="Gig2-like"/>
</dbReference>
<dbReference type="eggNOG" id="ENOG502QUAF">
    <property type="taxonomic scope" value="Eukaryota"/>
</dbReference>
<dbReference type="GeneID" id="2913035"/>
<dbReference type="RefSeq" id="XP_456982.2">
    <property type="nucleotide sequence ID" value="XM_456982.1"/>
</dbReference>
<dbReference type="AlphaFoldDB" id="Q6BXT7"/>
<dbReference type="HOGENOM" id="CLU_011148_0_0_1"/>
<protein>
    <submittedName>
        <fullName evidence="1">DEHA2B00352p</fullName>
    </submittedName>
</protein>
<dbReference type="Proteomes" id="UP000000599">
    <property type="component" value="Chromosome B"/>
</dbReference>
<accession>Q6BXT7</accession>
<evidence type="ECO:0000313" key="1">
    <source>
        <dbReference type="EMBL" id="CAG84964.2"/>
    </source>
</evidence>
<evidence type="ECO:0000313" key="2">
    <source>
        <dbReference type="Proteomes" id="UP000000599"/>
    </source>
</evidence>
<name>Q6BXT7_DEBHA</name>
<dbReference type="SUPFAM" id="SSF51197">
    <property type="entry name" value="Clavaminate synthase-like"/>
    <property type="match status" value="1"/>
</dbReference>
<reference evidence="1 2" key="1">
    <citation type="journal article" date="2004" name="Nature">
        <title>Genome evolution in yeasts.</title>
        <authorList>
            <consortium name="Genolevures"/>
            <person name="Dujon B."/>
            <person name="Sherman D."/>
            <person name="Fischer G."/>
            <person name="Durrens P."/>
            <person name="Casaregola S."/>
            <person name="Lafontaine I."/>
            <person name="de Montigny J."/>
            <person name="Marck C."/>
            <person name="Neuveglise C."/>
            <person name="Talla E."/>
            <person name="Goffard N."/>
            <person name="Frangeul L."/>
            <person name="Aigle M."/>
            <person name="Anthouard V."/>
            <person name="Babour A."/>
            <person name="Barbe V."/>
            <person name="Barnay S."/>
            <person name="Blanchin S."/>
            <person name="Beckerich J.M."/>
            <person name="Beyne E."/>
            <person name="Bleykasten C."/>
            <person name="Boisrame A."/>
            <person name="Boyer J."/>
            <person name="Cattolico L."/>
            <person name="Confanioleri F."/>
            <person name="de Daruvar A."/>
            <person name="Despons L."/>
            <person name="Fabre E."/>
            <person name="Fairhead C."/>
            <person name="Ferry-Dumazet H."/>
            <person name="Groppi A."/>
            <person name="Hantraye F."/>
            <person name="Hennequin C."/>
            <person name="Jauniaux N."/>
            <person name="Joyet P."/>
            <person name="Kachouri R."/>
            <person name="Kerrest A."/>
            <person name="Koszul R."/>
            <person name="Lemaire M."/>
            <person name="Lesur I."/>
            <person name="Ma L."/>
            <person name="Muller H."/>
            <person name="Nicaud J.M."/>
            <person name="Nikolski M."/>
            <person name="Oztas S."/>
            <person name="Ozier-Kalogeropoulos O."/>
            <person name="Pellenz S."/>
            <person name="Potier S."/>
            <person name="Richard G.F."/>
            <person name="Straub M.L."/>
            <person name="Suleau A."/>
            <person name="Swennene D."/>
            <person name="Tekaia F."/>
            <person name="Wesolowski-Louvel M."/>
            <person name="Westhof E."/>
            <person name="Wirth B."/>
            <person name="Zeniou-Meyer M."/>
            <person name="Zivanovic I."/>
            <person name="Bolotin-Fukuhara M."/>
            <person name="Thierry A."/>
            <person name="Bouchier C."/>
            <person name="Caudron B."/>
            <person name="Scarpelli C."/>
            <person name="Gaillardin C."/>
            <person name="Weissenbach J."/>
            <person name="Wincker P."/>
            <person name="Souciet J.L."/>
        </authorList>
    </citation>
    <scope>NUCLEOTIDE SEQUENCE [LARGE SCALE GENOMIC DNA]</scope>
    <source>
        <strain evidence="2">ATCC 36239 / CBS 767 / BCRC 21394 / JCM 1990 / NBRC 0083 / IGC 2968</strain>
    </source>
</reference>
<keyword evidence="2" id="KW-1185">Reference proteome</keyword>
<dbReference type="OrthoDB" id="8249012at2759"/>
<organism evidence="1 2">
    <name type="scientific">Debaryomyces hansenii (strain ATCC 36239 / CBS 767 / BCRC 21394 / JCM 1990 / NBRC 0083 / IGC 2968)</name>
    <name type="common">Yeast</name>
    <name type="synonym">Torulaspora hansenii</name>
    <dbReference type="NCBI Taxonomy" id="284592"/>
    <lineage>
        <taxon>Eukaryota</taxon>
        <taxon>Fungi</taxon>
        <taxon>Dikarya</taxon>
        <taxon>Ascomycota</taxon>
        <taxon>Saccharomycotina</taxon>
        <taxon>Pichiomycetes</taxon>
        <taxon>Debaryomycetaceae</taxon>
        <taxon>Debaryomyces</taxon>
    </lineage>
</organism>